<dbReference type="OrthoDB" id="6197868at2"/>
<proteinExistence type="predicted"/>
<protein>
    <recommendedName>
        <fullName evidence="3">DUF2496 domain-containing protein</fullName>
    </recommendedName>
</protein>
<dbReference type="RefSeq" id="WP_092675978.1">
    <property type="nucleotide sequence ID" value="NZ_FOGC01000006.1"/>
</dbReference>
<reference evidence="2" key="1">
    <citation type="submission" date="2016-10" db="EMBL/GenBank/DDBJ databases">
        <authorList>
            <person name="Varghese N."/>
            <person name="Submissions S."/>
        </authorList>
    </citation>
    <scope>NUCLEOTIDE SEQUENCE [LARGE SCALE GENOMIC DNA]</scope>
    <source>
        <strain evidence="2">8N4</strain>
    </source>
</reference>
<dbReference type="Pfam" id="PF10689">
    <property type="entry name" value="DUF2496"/>
    <property type="match status" value="1"/>
</dbReference>
<dbReference type="AlphaFoldDB" id="A0A1H9IGH1"/>
<sequence>MSLHSAPLETQLAIDLIMLLENHNLPAQVVLDALKIVERDFQQKLDQENLSAGSE</sequence>
<evidence type="ECO:0000313" key="2">
    <source>
        <dbReference type="Proteomes" id="UP000242515"/>
    </source>
</evidence>
<keyword evidence="2" id="KW-1185">Reference proteome</keyword>
<dbReference type="InterPro" id="IPR019630">
    <property type="entry name" value="DUF2496_YbaM-rel"/>
</dbReference>
<accession>A0A1H9IGH1</accession>
<evidence type="ECO:0000313" key="1">
    <source>
        <dbReference type="EMBL" id="SEQ73700.1"/>
    </source>
</evidence>
<gene>
    <name evidence="1" type="ORF">SAMN05216522_10639</name>
</gene>
<dbReference type="Proteomes" id="UP000242515">
    <property type="component" value="Unassembled WGS sequence"/>
</dbReference>
<evidence type="ECO:0008006" key="3">
    <source>
        <dbReference type="Google" id="ProtNLM"/>
    </source>
</evidence>
<name>A0A1H9IGH1_9GAMM</name>
<dbReference type="EMBL" id="FOGC01000006">
    <property type="protein sequence ID" value="SEQ73700.1"/>
    <property type="molecule type" value="Genomic_DNA"/>
</dbReference>
<dbReference type="STRING" id="988801.SAMN05216522_10639"/>
<organism evidence="1 2">
    <name type="scientific">Rosenbergiella nectarea</name>
    <dbReference type="NCBI Taxonomy" id="988801"/>
    <lineage>
        <taxon>Bacteria</taxon>
        <taxon>Pseudomonadati</taxon>
        <taxon>Pseudomonadota</taxon>
        <taxon>Gammaproteobacteria</taxon>
        <taxon>Enterobacterales</taxon>
        <taxon>Erwiniaceae</taxon>
        <taxon>Rosenbergiella</taxon>
    </lineage>
</organism>